<evidence type="ECO:0000256" key="5">
    <source>
        <dbReference type="ARBA" id="ARBA00022741"/>
    </source>
</evidence>
<keyword evidence="4" id="KW-0808">Transferase</keyword>
<keyword evidence="6 9" id="KW-0418">Kinase</keyword>
<evidence type="ECO:0000256" key="7">
    <source>
        <dbReference type="ARBA" id="ARBA00022840"/>
    </source>
</evidence>
<dbReference type="EMBL" id="JBAMMX010000017">
    <property type="protein sequence ID" value="KAK6924159.1"/>
    <property type="molecule type" value="Genomic_DNA"/>
</dbReference>
<dbReference type="PANTHER" id="PTHR21087">
    <property type="entry name" value="SHIKIMATE KINASE"/>
    <property type="match status" value="1"/>
</dbReference>
<dbReference type="GO" id="GO:0005524">
    <property type="term" value="F:ATP binding"/>
    <property type="evidence" value="ECO:0007669"/>
    <property type="project" value="UniProtKB-KW"/>
</dbReference>
<evidence type="ECO:0000313" key="10">
    <source>
        <dbReference type="Proteomes" id="UP001370490"/>
    </source>
</evidence>
<dbReference type="InterPro" id="IPR027417">
    <property type="entry name" value="P-loop_NTPase"/>
</dbReference>
<dbReference type="Pfam" id="PF01202">
    <property type="entry name" value="SKI"/>
    <property type="match status" value="1"/>
</dbReference>
<gene>
    <name evidence="9" type="ORF">RJ641_010359</name>
</gene>
<evidence type="ECO:0000256" key="4">
    <source>
        <dbReference type="ARBA" id="ARBA00022679"/>
    </source>
</evidence>
<dbReference type="InterPro" id="IPR031322">
    <property type="entry name" value="Shikimate/glucono_kinase"/>
</dbReference>
<comment type="similarity">
    <text evidence="2">Belongs to the shikimate kinase family.</text>
</comment>
<reference evidence="9 10" key="1">
    <citation type="submission" date="2023-12" db="EMBL/GenBank/DDBJ databases">
        <title>A high-quality genome assembly for Dillenia turbinata (Dilleniales).</title>
        <authorList>
            <person name="Chanderbali A."/>
        </authorList>
    </citation>
    <scope>NUCLEOTIDE SEQUENCE [LARGE SCALE GENOMIC DNA]</scope>
    <source>
        <strain evidence="9">LSX21</strain>
        <tissue evidence="9">Leaf</tissue>
    </source>
</reference>
<dbReference type="GO" id="GO:0004765">
    <property type="term" value="F:shikimate kinase activity"/>
    <property type="evidence" value="ECO:0007669"/>
    <property type="project" value="TreeGrafter"/>
</dbReference>
<dbReference type="PRINTS" id="PR01100">
    <property type="entry name" value="SHIKIMTKNASE"/>
</dbReference>
<dbReference type="Proteomes" id="UP001370490">
    <property type="component" value="Unassembled WGS sequence"/>
</dbReference>
<dbReference type="PANTHER" id="PTHR21087:SF16">
    <property type="entry name" value="SHIKIMATE KINASE 1, CHLOROPLASTIC"/>
    <property type="match status" value="1"/>
</dbReference>
<evidence type="ECO:0000256" key="2">
    <source>
        <dbReference type="ARBA" id="ARBA00006997"/>
    </source>
</evidence>
<organism evidence="9 10">
    <name type="scientific">Dillenia turbinata</name>
    <dbReference type="NCBI Taxonomy" id="194707"/>
    <lineage>
        <taxon>Eukaryota</taxon>
        <taxon>Viridiplantae</taxon>
        <taxon>Streptophyta</taxon>
        <taxon>Embryophyta</taxon>
        <taxon>Tracheophyta</taxon>
        <taxon>Spermatophyta</taxon>
        <taxon>Magnoliopsida</taxon>
        <taxon>eudicotyledons</taxon>
        <taxon>Gunneridae</taxon>
        <taxon>Pentapetalae</taxon>
        <taxon>Dilleniales</taxon>
        <taxon>Dilleniaceae</taxon>
        <taxon>Dillenia</taxon>
    </lineage>
</organism>
<dbReference type="SUPFAM" id="SSF52540">
    <property type="entry name" value="P-loop containing nucleoside triphosphate hydrolases"/>
    <property type="match status" value="1"/>
</dbReference>
<dbReference type="GO" id="GO:0005829">
    <property type="term" value="C:cytosol"/>
    <property type="evidence" value="ECO:0007669"/>
    <property type="project" value="TreeGrafter"/>
</dbReference>
<keyword evidence="3" id="KW-0028">Amino-acid biosynthesis</keyword>
<dbReference type="CDD" id="cd00464">
    <property type="entry name" value="SK"/>
    <property type="match status" value="1"/>
</dbReference>
<evidence type="ECO:0000256" key="6">
    <source>
        <dbReference type="ARBA" id="ARBA00022777"/>
    </source>
</evidence>
<evidence type="ECO:0000256" key="1">
    <source>
        <dbReference type="ARBA" id="ARBA00004229"/>
    </source>
</evidence>
<dbReference type="AlphaFoldDB" id="A0AAN8V0A5"/>
<dbReference type="InterPro" id="IPR000623">
    <property type="entry name" value="Shikimate_kinase/TSH1"/>
</dbReference>
<comment type="caution">
    <text evidence="9">The sequence shown here is derived from an EMBL/GenBank/DDBJ whole genome shotgun (WGS) entry which is preliminary data.</text>
</comment>
<sequence>MEAKVAQSLQLSSVLIGSDKFRRRSSGCLSFSPKSQGPQRVQVLVTCRVQPRNTWQGAVASGNAYSYEKFPASILEKGSFSTLSDDALILKNKSEEVVPYLDGRCIYLVGMMGSGKTTVGRVLSDVLSYSFIDSDKLLEENVGTSVADIFQLYVLRKLSIMHRLVVSTGGGAVIRPINWKYMRKGISVWLDVPVETLAQRITAVGTQSRPLLHQEPGDAYSKTFRRLSALLEERGEAYANANARVSLESVAAKLGHRDISNLTPTVIAIEALEQIRGFLNGEGGMELEVF</sequence>
<dbReference type="HAMAP" id="MF_00109">
    <property type="entry name" value="Shikimate_kinase"/>
    <property type="match status" value="1"/>
</dbReference>
<keyword evidence="10" id="KW-1185">Reference proteome</keyword>
<dbReference type="GO" id="GO:0009507">
    <property type="term" value="C:chloroplast"/>
    <property type="evidence" value="ECO:0007669"/>
    <property type="project" value="UniProtKB-SubCell"/>
</dbReference>
<comment type="subcellular location">
    <subcellularLocation>
        <location evidence="1">Plastid</location>
        <location evidence="1">Chloroplast</location>
    </subcellularLocation>
</comment>
<dbReference type="GO" id="GO:0009073">
    <property type="term" value="P:aromatic amino acid family biosynthetic process"/>
    <property type="evidence" value="ECO:0007669"/>
    <property type="project" value="UniProtKB-KW"/>
</dbReference>
<protein>
    <submittedName>
        <fullName evidence="9">Shikimate kinase/gluconokinase</fullName>
    </submittedName>
</protein>
<dbReference type="GO" id="GO:0008652">
    <property type="term" value="P:amino acid biosynthetic process"/>
    <property type="evidence" value="ECO:0007669"/>
    <property type="project" value="UniProtKB-KW"/>
</dbReference>
<evidence type="ECO:0000313" key="9">
    <source>
        <dbReference type="EMBL" id="KAK6924159.1"/>
    </source>
</evidence>
<keyword evidence="8" id="KW-0057">Aromatic amino acid biosynthesis</keyword>
<name>A0AAN8V0A5_9MAGN</name>
<accession>A0AAN8V0A5</accession>
<dbReference type="FunFam" id="3.40.50.300:FF:001033">
    <property type="entry name" value="Shikimate kinase 2, chloroplastic"/>
    <property type="match status" value="1"/>
</dbReference>
<evidence type="ECO:0000256" key="8">
    <source>
        <dbReference type="ARBA" id="ARBA00023141"/>
    </source>
</evidence>
<dbReference type="Gene3D" id="3.40.50.300">
    <property type="entry name" value="P-loop containing nucleotide triphosphate hydrolases"/>
    <property type="match status" value="1"/>
</dbReference>
<keyword evidence="5" id="KW-0547">Nucleotide-binding</keyword>
<keyword evidence="7" id="KW-0067">ATP-binding</keyword>
<proteinExistence type="inferred from homology"/>
<evidence type="ECO:0000256" key="3">
    <source>
        <dbReference type="ARBA" id="ARBA00022605"/>
    </source>
</evidence>